<organism evidence="1 2">
    <name type="scientific">Phyllobacterium bourgognense</name>
    <dbReference type="NCBI Taxonomy" id="314236"/>
    <lineage>
        <taxon>Bacteria</taxon>
        <taxon>Pseudomonadati</taxon>
        <taxon>Pseudomonadota</taxon>
        <taxon>Alphaproteobacteria</taxon>
        <taxon>Hyphomicrobiales</taxon>
        <taxon>Phyllobacteriaceae</taxon>
        <taxon>Phyllobacterium</taxon>
    </lineage>
</organism>
<sequence>MRQLMIEKTAAGLWPQRRGARDGVGLCLSNSLRCNRRGDNQGFPSSKARIVPVRRQNERPSPHGLWTLWGWVGMFAYDKRQPSCD</sequence>
<dbReference type="EMBL" id="QPJM01000021">
    <property type="protein sequence ID" value="RCW78885.1"/>
    <property type="molecule type" value="Genomic_DNA"/>
</dbReference>
<comment type="caution">
    <text evidence="1">The sequence shown here is derived from an EMBL/GenBank/DDBJ whole genome shotgun (WGS) entry which is preliminary data.</text>
</comment>
<accession>A0A368YFF3</accession>
<gene>
    <name evidence="1" type="ORF">C7476_12171</name>
</gene>
<dbReference type="AlphaFoldDB" id="A0A368YFF3"/>
<proteinExistence type="predicted"/>
<keyword evidence="2" id="KW-1185">Reference proteome</keyword>
<protein>
    <submittedName>
        <fullName evidence="1">Uncharacterized protein</fullName>
    </submittedName>
</protein>
<reference evidence="1 2" key="1">
    <citation type="submission" date="2018-07" db="EMBL/GenBank/DDBJ databases">
        <title>Genomic Encyclopedia of Type Strains, Phase III (KMG-III): the genomes of soil and plant-associated and newly described type strains.</title>
        <authorList>
            <person name="Whitman W."/>
        </authorList>
    </citation>
    <scope>NUCLEOTIDE SEQUENCE [LARGE SCALE GENOMIC DNA]</scope>
    <source>
        <strain evidence="1 2">31-25a</strain>
    </source>
</reference>
<dbReference type="Proteomes" id="UP000253324">
    <property type="component" value="Unassembled WGS sequence"/>
</dbReference>
<evidence type="ECO:0000313" key="2">
    <source>
        <dbReference type="Proteomes" id="UP000253324"/>
    </source>
</evidence>
<name>A0A368YFF3_9HYPH</name>
<evidence type="ECO:0000313" key="1">
    <source>
        <dbReference type="EMBL" id="RCW78885.1"/>
    </source>
</evidence>